<evidence type="ECO:0000256" key="1">
    <source>
        <dbReference type="ARBA" id="ARBA00007251"/>
    </source>
</evidence>
<comment type="similarity">
    <text evidence="1 3">Belongs to the eIF-2B alpha/beta/delta subunits family.</text>
</comment>
<accession>A0AAD9UKX4</accession>
<comment type="caution">
    <text evidence="4">The sequence shown here is derived from an EMBL/GenBank/DDBJ whole genome shotgun (WGS) entry which is preliminary data.</text>
</comment>
<dbReference type="GO" id="GO:0046523">
    <property type="term" value="F:S-methyl-5-thioribose-1-phosphate isomerase activity"/>
    <property type="evidence" value="ECO:0007669"/>
    <property type="project" value="TreeGrafter"/>
</dbReference>
<dbReference type="AlphaFoldDB" id="A0AAD9UKX4"/>
<keyword evidence="2" id="KW-0413">Isomerase</keyword>
<dbReference type="SUPFAM" id="SSF100950">
    <property type="entry name" value="NagB/RpiA/CoA transferase-like"/>
    <property type="match status" value="1"/>
</dbReference>
<proteinExistence type="inferred from homology"/>
<sequence length="230" mass="25565">MALQSLHYDANGQFEVLDQLLLPNEIKYVTIKNCVDGWNVIERMQVLRDVVWLKGDMNLLDVAWKTSSTIGNQYPQVKNQVYINKQQDVGLLQVRGAPLIGIVAALSLAVELRAMTFESPDHLFEHVTKQLEYLVTSRPTAVNISDMNDQLLAKLLADVSSDDLSLEEIQERVINEAEAYQIADLNRNKMLALQGAEHILARHSGQSLRILTHGNTGSLATAGYGTALGR</sequence>
<reference evidence="4" key="1">
    <citation type="journal article" date="2023" name="Mol. Biol. Evol.">
        <title>Third-Generation Sequencing Reveals the Adaptive Role of the Epigenome in Three Deep-Sea Polychaetes.</title>
        <authorList>
            <person name="Perez M."/>
            <person name="Aroh O."/>
            <person name="Sun Y."/>
            <person name="Lan Y."/>
            <person name="Juniper S.K."/>
            <person name="Young C.R."/>
            <person name="Angers B."/>
            <person name="Qian P.Y."/>
        </authorList>
    </citation>
    <scope>NUCLEOTIDE SEQUENCE</scope>
    <source>
        <strain evidence="4">R07B-5</strain>
    </source>
</reference>
<dbReference type="FunFam" id="1.20.120.420:FF:000003">
    <property type="entry name" value="Methylthioribose-1-phosphate isomerase"/>
    <property type="match status" value="1"/>
</dbReference>
<protein>
    <recommendedName>
        <fullName evidence="6">Methylthioribose-1-phosphate isomerase</fullName>
    </recommendedName>
</protein>
<gene>
    <name evidence="4" type="ORF">NP493_15g02038</name>
</gene>
<dbReference type="Pfam" id="PF01008">
    <property type="entry name" value="IF-2B"/>
    <property type="match status" value="1"/>
</dbReference>
<dbReference type="Gene3D" id="1.20.120.420">
    <property type="entry name" value="translation initiation factor eif-2b, domain 1"/>
    <property type="match status" value="2"/>
</dbReference>
<dbReference type="InterPro" id="IPR037171">
    <property type="entry name" value="NagB/RpiA_transferase-like"/>
</dbReference>
<name>A0AAD9UKX4_RIDPI</name>
<evidence type="ECO:0000256" key="3">
    <source>
        <dbReference type="RuleBase" id="RU003814"/>
    </source>
</evidence>
<evidence type="ECO:0000313" key="4">
    <source>
        <dbReference type="EMBL" id="KAK2193329.1"/>
    </source>
</evidence>
<evidence type="ECO:0000313" key="5">
    <source>
        <dbReference type="Proteomes" id="UP001209878"/>
    </source>
</evidence>
<dbReference type="PANTHER" id="PTHR43475:SF1">
    <property type="entry name" value="METHYLTHIORIBOSE-1-PHOSPHATE ISOMERASE"/>
    <property type="match status" value="1"/>
</dbReference>
<dbReference type="Proteomes" id="UP001209878">
    <property type="component" value="Unassembled WGS sequence"/>
</dbReference>
<dbReference type="InterPro" id="IPR000649">
    <property type="entry name" value="IF-2B-related"/>
</dbReference>
<dbReference type="InterPro" id="IPR027363">
    <property type="entry name" value="M1Pi_N"/>
</dbReference>
<keyword evidence="5" id="KW-1185">Reference proteome</keyword>
<evidence type="ECO:0008006" key="6">
    <source>
        <dbReference type="Google" id="ProtNLM"/>
    </source>
</evidence>
<dbReference type="GO" id="GO:0019509">
    <property type="term" value="P:L-methionine salvage from methylthioadenosine"/>
    <property type="evidence" value="ECO:0007669"/>
    <property type="project" value="TreeGrafter"/>
</dbReference>
<organism evidence="4 5">
    <name type="scientific">Ridgeia piscesae</name>
    <name type="common">Tubeworm</name>
    <dbReference type="NCBI Taxonomy" id="27915"/>
    <lineage>
        <taxon>Eukaryota</taxon>
        <taxon>Metazoa</taxon>
        <taxon>Spiralia</taxon>
        <taxon>Lophotrochozoa</taxon>
        <taxon>Annelida</taxon>
        <taxon>Polychaeta</taxon>
        <taxon>Sedentaria</taxon>
        <taxon>Canalipalpata</taxon>
        <taxon>Sabellida</taxon>
        <taxon>Siboglinidae</taxon>
        <taxon>Ridgeia</taxon>
    </lineage>
</organism>
<dbReference type="PANTHER" id="PTHR43475">
    <property type="entry name" value="METHYLTHIORIBOSE-1-PHOSPHATE ISOMERASE"/>
    <property type="match status" value="1"/>
</dbReference>
<dbReference type="EMBL" id="JAODUO010000014">
    <property type="protein sequence ID" value="KAK2193329.1"/>
    <property type="molecule type" value="Genomic_DNA"/>
</dbReference>
<evidence type="ECO:0000256" key="2">
    <source>
        <dbReference type="ARBA" id="ARBA00023235"/>
    </source>
</evidence>